<keyword evidence="1" id="KW-0812">Transmembrane</keyword>
<comment type="caution">
    <text evidence="3">The sequence shown here is derived from an EMBL/GenBank/DDBJ whole genome shotgun (WGS) entry which is preliminary data.</text>
</comment>
<gene>
    <name evidence="3" type="ORF">LEA_06992</name>
</gene>
<organism evidence="3">
    <name type="scientific">human gut metagenome</name>
    <dbReference type="NCBI Taxonomy" id="408170"/>
    <lineage>
        <taxon>unclassified sequences</taxon>
        <taxon>metagenomes</taxon>
        <taxon>organismal metagenomes</taxon>
    </lineage>
</organism>
<dbReference type="AlphaFoldDB" id="K1UKC7"/>
<dbReference type="PROSITE" id="PS50885">
    <property type="entry name" value="HAMP"/>
    <property type="match status" value="1"/>
</dbReference>
<dbReference type="CDD" id="cd06225">
    <property type="entry name" value="HAMP"/>
    <property type="match status" value="1"/>
</dbReference>
<evidence type="ECO:0000259" key="2">
    <source>
        <dbReference type="PROSITE" id="PS50885"/>
    </source>
</evidence>
<keyword evidence="1" id="KW-1133">Transmembrane helix</keyword>
<feature type="non-terminal residue" evidence="3">
    <location>
        <position position="160"/>
    </location>
</feature>
<dbReference type="GO" id="GO:0016020">
    <property type="term" value="C:membrane"/>
    <property type="evidence" value="ECO:0007669"/>
    <property type="project" value="InterPro"/>
</dbReference>
<dbReference type="SUPFAM" id="SSF158472">
    <property type="entry name" value="HAMP domain-like"/>
    <property type="match status" value="1"/>
</dbReference>
<accession>K1UKC7</accession>
<sequence length="160" mass="17941">MVVLYQTSDAGNAIRNYNRNYIRGNNKLGIMQIVGENGEAIYKTEEIAVKAARGYTCVRTPIELENATWYIESYIRTAELMQDFVKIALVILLVAVLIFTLAGYFAGYFIRQIVNPIGELSDGLKQIEDGKMDIHIAPQGQAEIRGVIHHFNAMARSLKS</sequence>
<dbReference type="InterPro" id="IPR003660">
    <property type="entry name" value="HAMP_dom"/>
</dbReference>
<dbReference type="Gene3D" id="6.10.340.10">
    <property type="match status" value="1"/>
</dbReference>
<feature type="transmembrane region" description="Helical" evidence="1">
    <location>
        <begin position="87"/>
        <end position="110"/>
    </location>
</feature>
<evidence type="ECO:0000313" key="3">
    <source>
        <dbReference type="EMBL" id="EKC71956.1"/>
    </source>
</evidence>
<feature type="domain" description="HAMP" evidence="2">
    <location>
        <begin position="111"/>
        <end position="159"/>
    </location>
</feature>
<name>K1UKC7_9ZZZZ</name>
<protein>
    <submittedName>
        <fullName evidence="3">Transcriptional regulator, AraC family</fullName>
    </submittedName>
</protein>
<evidence type="ECO:0000256" key="1">
    <source>
        <dbReference type="SAM" id="Phobius"/>
    </source>
</evidence>
<dbReference type="GO" id="GO:0007165">
    <property type="term" value="P:signal transduction"/>
    <property type="evidence" value="ECO:0007669"/>
    <property type="project" value="InterPro"/>
</dbReference>
<proteinExistence type="predicted"/>
<dbReference type="EMBL" id="AJWY01004588">
    <property type="protein sequence ID" value="EKC71956.1"/>
    <property type="molecule type" value="Genomic_DNA"/>
</dbReference>
<keyword evidence="1" id="KW-0472">Membrane</keyword>
<dbReference type="Pfam" id="PF00672">
    <property type="entry name" value="HAMP"/>
    <property type="match status" value="1"/>
</dbReference>
<reference evidence="3" key="1">
    <citation type="journal article" date="2013" name="Environ. Microbiol.">
        <title>Microbiota from the distal guts of lean and obese adolescents exhibit partial functional redundancy besides clear differences in community structure.</title>
        <authorList>
            <person name="Ferrer M."/>
            <person name="Ruiz A."/>
            <person name="Lanza F."/>
            <person name="Haange S.B."/>
            <person name="Oberbach A."/>
            <person name="Till H."/>
            <person name="Bargiela R."/>
            <person name="Campoy C."/>
            <person name="Segura M.T."/>
            <person name="Richter M."/>
            <person name="von Bergen M."/>
            <person name="Seifert J."/>
            <person name="Suarez A."/>
        </authorList>
    </citation>
    <scope>NUCLEOTIDE SEQUENCE</scope>
</reference>
<dbReference type="SMART" id="SM00304">
    <property type="entry name" value="HAMP"/>
    <property type="match status" value="1"/>
</dbReference>